<comment type="caution">
    <text evidence="2">The sequence shown here is derived from an EMBL/GenBank/DDBJ whole genome shotgun (WGS) entry which is preliminary data.</text>
</comment>
<reference evidence="2" key="1">
    <citation type="submission" date="2013-11" db="EMBL/GenBank/DDBJ databases">
        <title>Genome sequence of the fusiform rust pathogen reveals effectors for host alternation and coevolution with pine.</title>
        <authorList>
            <consortium name="DOE Joint Genome Institute"/>
            <person name="Smith K."/>
            <person name="Pendleton A."/>
            <person name="Kubisiak T."/>
            <person name="Anderson C."/>
            <person name="Salamov A."/>
            <person name="Aerts A."/>
            <person name="Riley R."/>
            <person name="Clum A."/>
            <person name="Lindquist E."/>
            <person name="Ence D."/>
            <person name="Campbell M."/>
            <person name="Kronenberg Z."/>
            <person name="Feau N."/>
            <person name="Dhillon B."/>
            <person name="Hamelin R."/>
            <person name="Burleigh J."/>
            <person name="Smith J."/>
            <person name="Yandell M."/>
            <person name="Nelson C."/>
            <person name="Grigoriev I."/>
            <person name="Davis J."/>
        </authorList>
    </citation>
    <scope>NUCLEOTIDE SEQUENCE</scope>
    <source>
        <strain evidence="2">G11</strain>
    </source>
</reference>
<feature type="region of interest" description="Disordered" evidence="1">
    <location>
        <begin position="1"/>
        <end position="60"/>
    </location>
</feature>
<sequence>MDPSISAPPLSEEQDDYTVFPGGEGVHQDEQPTTTLDPLQLEDLGEPTTETPDTPPPLTITVKETLPHRLTHLRNPTNCYHPSANLAYWHDPNAFTDTNDIFTQAFTIRCIIHLVDEPPNYKAAMTGRDRDEWIAACDKEMNNIVSNLLLSGKIAY</sequence>
<evidence type="ECO:0000256" key="1">
    <source>
        <dbReference type="SAM" id="MobiDB-lite"/>
    </source>
</evidence>
<gene>
    <name evidence="2" type="ORF">CROQUDRAFT_99231</name>
</gene>
<organism evidence="2 3">
    <name type="scientific">Cronartium quercuum f. sp. fusiforme G11</name>
    <dbReference type="NCBI Taxonomy" id="708437"/>
    <lineage>
        <taxon>Eukaryota</taxon>
        <taxon>Fungi</taxon>
        <taxon>Dikarya</taxon>
        <taxon>Basidiomycota</taxon>
        <taxon>Pucciniomycotina</taxon>
        <taxon>Pucciniomycetes</taxon>
        <taxon>Pucciniales</taxon>
        <taxon>Coleosporiaceae</taxon>
        <taxon>Cronartium</taxon>
    </lineage>
</organism>
<dbReference type="EMBL" id="MU167403">
    <property type="protein sequence ID" value="KAG0141092.1"/>
    <property type="molecule type" value="Genomic_DNA"/>
</dbReference>
<dbReference type="AlphaFoldDB" id="A0A9P6NB76"/>
<dbReference type="Proteomes" id="UP000886653">
    <property type="component" value="Unassembled WGS sequence"/>
</dbReference>
<protein>
    <submittedName>
        <fullName evidence="2">Uncharacterized protein</fullName>
    </submittedName>
</protein>
<keyword evidence="3" id="KW-1185">Reference proteome</keyword>
<accession>A0A9P6NB76</accession>
<evidence type="ECO:0000313" key="2">
    <source>
        <dbReference type="EMBL" id="KAG0141092.1"/>
    </source>
</evidence>
<name>A0A9P6NB76_9BASI</name>
<proteinExistence type="predicted"/>
<evidence type="ECO:0000313" key="3">
    <source>
        <dbReference type="Proteomes" id="UP000886653"/>
    </source>
</evidence>